<evidence type="ECO:0000313" key="2">
    <source>
        <dbReference type="Proteomes" id="UP000308744"/>
    </source>
</evidence>
<accession>A0A4U2YX41</accession>
<comment type="caution">
    <text evidence="1">The sequence shown here is derived from an EMBL/GenBank/DDBJ whole genome shotgun (WGS) entry which is preliminary data.</text>
</comment>
<organism evidence="1 2">
    <name type="scientific">Lysinibacillus mangiferihumi</name>
    <dbReference type="NCBI Taxonomy" id="1130819"/>
    <lineage>
        <taxon>Bacteria</taxon>
        <taxon>Bacillati</taxon>
        <taxon>Bacillota</taxon>
        <taxon>Bacilli</taxon>
        <taxon>Bacillales</taxon>
        <taxon>Bacillaceae</taxon>
        <taxon>Lysinibacillus</taxon>
    </lineage>
</organism>
<proteinExistence type="predicted"/>
<name>A0A4U2YX41_9BACI</name>
<gene>
    <name evidence="1" type="ORF">FC756_15355</name>
</gene>
<dbReference type="EMBL" id="SZPU01000059">
    <property type="protein sequence ID" value="TKI66306.1"/>
    <property type="molecule type" value="Genomic_DNA"/>
</dbReference>
<protein>
    <submittedName>
        <fullName evidence="1">Uncharacterized protein</fullName>
    </submittedName>
</protein>
<dbReference type="RefSeq" id="WP_107895314.1">
    <property type="nucleotide sequence ID" value="NZ_PYWM01000009.1"/>
</dbReference>
<keyword evidence="2" id="KW-1185">Reference proteome</keyword>
<dbReference type="AlphaFoldDB" id="A0A4U2YX41"/>
<sequence length="176" mass="19879">MGNTITLCDNCDEKIVESLSMSNGATNVLLDVLALSGSDLAVTAREKEFIVWLNQRDQSVVGIGTVGFSISEMPWTKRDFIELKRFLLSVIDGAINKCRWEDLNYTPNEYMVVRILNHLCLLITNFHEEFVDGSYYTYWVTDESDEEPTIPIGFPKCSNHKVLLSCHGCLLCNNGM</sequence>
<evidence type="ECO:0000313" key="1">
    <source>
        <dbReference type="EMBL" id="TKI66306.1"/>
    </source>
</evidence>
<dbReference type="Proteomes" id="UP000308744">
    <property type="component" value="Unassembled WGS sequence"/>
</dbReference>
<reference evidence="1 2" key="1">
    <citation type="submission" date="2019-04" db="EMBL/GenBank/DDBJ databases">
        <title>Lysinibacillus genome sequencing.</title>
        <authorList>
            <person name="Dunlap C."/>
        </authorList>
    </citation>
    <scope>NUCLEOTIDE SEQUENCE [LARGE SCALE GENOMIC DNA]</scope>
    <source>
        <strain evidence="1 2">CCTCC AB 2010389</strain>
    </source>
</reference>